<keyword evidence="5" id="KW-1185">Reference proteome</keyword>
<dbReference type="Proteomes" id="UP001596422">
    <property type="component" value="Unassembled WGS sequence"/>
</dbReference>
<evidence type="ECO:0000313" key="4">
    <source>
        <dbReference type="EMBL" id="MFC6670086.1"/>
    </source>
</evidence>
<comment type="caution">
    <text evidence="4">The sequence shown here is derived from an EMBL/GenBank/DDBJ whole genome shotgun (WGS) entry which is preliminary data.</text>
</comment>
<feature type="compositionally biased region" description="Basic and acidic residues" evidence="3">
    <location>
        <begin position="657"/>
        <end position="670"/>
    </location>
</feature>
<dbReference type="InterPro" id="IPR011990">
    <property type="entry name" value="TPR-like_helical_dom_sf"/>
</dbReference>
<dbReference type="PANTHER" id="PTHR45188:SF2">
    <property type="entry name" value="DNAJ HOMOLOG SUBFAMILY C MEMBER 7"/>
    <property type="match status" value="1"/>
</dbReference>
<dbReference type="RefSeq" id="WP_379908600.1">
    <property type="nucleotide sequence ID" value="NZ_JBHSWE010000001.1"/>
</dbReference>
<dbReference type="PANTHER" id="PTHR45188">
    <property type="entry name" value="DNAJ PROTEIN P58IPK HOMOLOG"/>
    <property type="match status" value="1"/>
</dbReference>
<proteinExistence type="predicted"/>
<feature type="coiled-coil region" evidence="2">
    <location>
        <begin position="263"/>
        <end position="301"/>
    </location>
</feature>
<feature type="coiled-coil region" evidence="2">
    <location>
        <begin position="592"/>
        <end position="619"/>
    </location>
</feature>
<evidence type="ECO:0008006" key="6">
    <source>
        <dbReference type="Google" id="ProtNLM"/>
    </source>
</evidence>
<feature type="coiled-coil region" evidence="2">
    <location>
        <begin position="154"/>
        <end position="188"/>
    </location>
</feature>
<evidence type="ECO:0000256" key="1">
    <source>
        <dbReference type="ARBA" id="ARBA00022737"/>
    </source>
</evidence>
<feature type="region of interest" description="Disordered" evidence="3">
    <location>
        <begin position="657"/>
        <end position="691"/>
    </location>
</feature>
<organism evidence="4 5">
    <name type="scientific">Marinobacterium aestuariivivens</name>
    <dbReference type="NCBI Taxonomy" id="1698799"/>
    <lineage>
        <taxon>Bacteria</taxon>
        <taxon>Pseudomonadati</taxon>
        <taxon>Pseudomonadota</taxon>
        <taxon>Gammaproteobacteria</taxon>
        <taxon>Oceanospirillales</taxon>
        <taxon>Oceanospirillaceae</taxon>
        <taxon>Marinobacterium</taxon>
    </lineage>
</organism>
<keyword evidence="2" id="KW-0175">Coiled coil</keyword>
<keyword evidence="1" id="KW-0677">Repeat</keyword>
<feature type="coiled-coil region" evidence="2">
    <location>
        <begin position="479"/>
        <end position="520"/>
    </location>
</feature>
<accession>A0ABW1ZY37</accession>
<gene>
    <name evidence="4" type="ORF">ACFQDL_08305</name>
</gene>
<name>A0ABW1ZY37_9GAMM</name>
<evidence type="ECO:0000256" key="2">
    <source>
        <dbReference type="SAM" id="Coils"/>
    </source>
</evidence>
<dbReference type="EMBL" id="JBHSWE010000001">
    <property type="protein sequence ID" value="MFC6670086.1"/>
    <property type="molecule type" value="Genomic_DNA"/>
</dbReference>
<evidence type="ECO:0000313" key="5">
    <source>
        <dbReference type="Proteomes" id="UP001596422"/>
    </source>
</evidence>
<protein>
    <recommendedName>
        <fullName evidence="6">Tetratricopeptide repeat protein</fullName>
    </recommendedName>
</protein>
<dbReference type="Gene3D" id="1.25.40.10">
    <property type="entry name" value="Tetratricopeptide repeat domain"/>
    <property type="match status" value="3"/>
</dbReference>
<sequence>MKQIAEYYATAARKQGEAGAWQDSLAQSETGLGVLPGHSGLLALRDRAQAALAEVGRHERRRQAVADLLAEAERQLQAGQLMQPEGDNAHASLLKVLALEPENAAAAAGLARIADHYMQEARRQGEAGAWQNSLELSERGLEVVPDHPELLALREQAQAGLTELEARRQEVQRRQQQVLDLLATAERQLKAGRLTVPETDNAHATYLQVLKLDPDNEEAQTGLKWMAERYAQWAWERGEAGEWQESLDQIERGLQVNPGHAGLLALQQQARLALEAAERERQEAEKRRQQVAELLALAAQQMDLNRLTEPSEANAHETYREVLNLNPDNPEAKRGLAEIVQRYTQWAQEQREAGAWQETLDLSDRGLRVAPDDDELLALREQARKALAEAEKRRREVAALLAEARRQLRAGQLAEPEGDNAHATYRKVLKLEPENSEAKQELIEIAERYADWAQEQAEAGAWEKSLAHSERGLTVSPGYPRLMALRDRAQTALAEAERKRQEAERRHRRVVDLLAVAQQQLQAGRLTEPEGDNALSSFTEVLALESDNREAQAGLVQIAKLIAGQARDLAEAGQWRESLARSEQGLKAFPDNGELMAQRQQAQAALDEAERRHQESLRRQQEVAKLLASARQQLALGHLVEPVNENAHASYLRVLELDPGNREAEGESRKSQRYLPARRRRKPRPAPGGKA</sequence>
<reference evidence="5" key="1">
    <citation type="journal article" date="2019" name="Int. J. Syst. Evol. Microbiol.">
        <title>The Global Catalogue of Microorganisms (GCM) 10K type strain sequencing project: providing services to taxonomists for standard genome sequencing and annotation.</title>
        <authorList>
            <consortium name="The Broad Institute Genomics Platform"/>
            <consortium name="The Broad Institute Genome Sequencing Center for Infectious Disease"/>
            <person name="Wu L."/>
            <person name="Ma J."/>
        </authorList>
    </citation>
    <scope>NUCLEOTIDE SEQUENCE [LARGE SCALE GENOMIC DNA]</scope>
    <source>
        <strain evidence="5">NBRC 111756</strain>
    </source>
</reference>
<feature type="coiled-coil region" evidence="2">
    <location>
        <begin position="373"/>
        <end position="407"/>
    </location>
</feature>
<evidence type="ECO:0000256" key="3">
    <source>
        <dbReference type="SAM" id="MobiDB-lite"/>
    </source>
</evidence>
<dbReference type="SUPFAM" id="SSF48452">
    <property type="entry name" value="TPR-like"/>
    <property type="match status" value="3"/>
</dbReference>